<evidence type="ECO:0000313" key="10">
    <source>
        <dbReference type="EMBL" id="KHJ99184.1"/>
    </source>
</evidence>
<dbReference type="GO" id="GO:0090374">
    <property type="term" value="P:oligopeptide export from mitochondrion"/>
    <property type="evidence" value="ECO:0007669"/>
    <property type="project" value="TreeGrafter"/>
</dbReference>
<dbReference type="GO" id="GO:0015421">
    <property type="term" value="F:ABC-type oligopeptide transporter activity"/>
    <property type="evidence" value="ECO:0007669"/>
    <property type="project" value="TreeGrafter"/>
</dbReference>
<reference evidence="10 11" key="1">
    <citation type="submission" date="2014-03" db="EMBL/GenBank/DDBJ databases">
        <title>Draft genome of the hookworm Oesophagostomum dentatum.</title>
        <authorList>
            <person name="Mitreva M."/>
        </authorList>
    </citation>
    <scope>NUCLEOTIDE SEQUENCE [LARGE SCALE GENOMIC DNA]</scope>
    <source>
        <strain evidence="10 11">OD-Hann</strain>
    </source>
</reference>
<organism evidence="10 11">
    <name type="scientific">Oesophagostomum dentatum</name>
    <name type="common">Nodular worm</name>
    <dbReference type="NCBI Taxonomy" id="61180"/>
    <lineage>
        <taxon>Eukaryota</taxon>
        <taxon>Metazoa</taxon>
        <taxon>Ecdysozoa</taxon>
        <taxon>Nematoda</taxon>
        <taxon>Chromadorea</taxon>
        <taxon>Rhabditida</taxon>
        <taxon>Rhabditina</taxon>
        <taxon>Rhabditomorpha</taxon>
        <taxon>Strongyloidea</taxon>
        <taxon>Strongylidae</taxon>
        <taxon>Oesophagostomum</taxon>
    </lineage>
</organism>
<keyword evidence="5 8" id="KW-1133">Transmembrane helix</keyword>
<evidence type="ECO:0000313" key="11">
    <source>
        <dbReference type="Proteomes" id="UP000053660"/>
    </source>
</evidence>
<keyword evidence="6" id="KW-0406">Ion transport</keyword>
<evidence type="ECO:0000256" key="6">
    <source>
        <dbReference type="ARBA" id="ARBA00023065"/>
    </source>
</evidence>
<dbReference type="InterPro" id="IPR036640">
    <property type="entry name" value="ABC1_TM_sf"/>
</dbReference>
<sequence length="103" mass="11294">MIFQKTAELTTRLNVDVQEFKSCFKLTVAQGLRTITQVGGCVISLFRISPQMTLYTVAALPIVIAIGTLFGALLRSLSRRFVSSISCNGTFCPSVFWCNGLLI</sequence>
<dbReference type="GO" id="GO:0005524">
    <property type="term" value="F:ATP binding"/>
    <property type="evidence" value="ECO:0007669"/>
    <property type="project" value="InterPro"/>
</dbReference>
<evidence type="ECO:0000256" key="3">
    <source>
        <dbReference type="ARBA" id="ARBA00022448"/>
    </source>
</evidence>
<evidence type="ECO:0000256" key="1">
    <source>
        <dbReference type="ARBA" id="ARBA00004141"/>
    </source>
</evidence>
<dbReference type="GO" id="GO:0006811">
    <property type="term" value="P:monoatomic ion transport"/>
    <property type="evidence" value="ECO:0007669"/>
    <property type="project" value="UniProtKB-KW"/>
</dbReference>
<keyword evidence="11" id="KW-1185">Reference proteome</keyword>
<dbReference type="GO" id="GO:0005743">
    <property type="term" value="C:mitochondrial inner membrane"/>
    <property type="evidence" value="ECO:0007669"/>
    <property type="project" value="TreeGrafter"/>
</dbReference>
<protein>
    <recommendedName>
        <fullName evidence="9">ABC transmembrane type-1 domain-containing protein</fullName>
    </recommendedName>
</protein>
<dbReference type="SUPFAM" id="SSF90123">
    <property type="entry name" value="ABC transporter transmembrane region"/>
    <property type="match status" value="1"/>
</dbReference>
<name>A0A0B1TPM8_OESDE</name>
<dbReference type="AlphaFoldDB" id="A0A0B1TPM8"/>
<evidence type="ECO:0000256" key="4">
    <source>
        <dbReference type="ARBA" id="ARBA00022692"/>
    </source>
</evidence>
<keyword evidence="7 8" id="KW-0472">Membrane</keyword>
<dbReference type="PANTHER" id="PTHR43394">
    <property type="entry name" value="ATP-DEPENDENT PERMEASE MDL1, MITOCHONDRIAL"/>
    <property type="match status" value="1"/>
</dbReference>
<dbReference type="Pfam" id="PF00664">
    <property type="entry name" value="ABC_membrane"/>
    <property type="match status" value="1"/>
</dbReference>
<evidence type="ECO:0000259" key="9">
    <source>
        <dbReference type="PROSITE" id="PS50929"/>
    </source>
</evidence>
<evidence type="ECO:0000256" key="8">
    <source>
        <dbReference type="SAM" id="Phobius"/>
    </source>
</evidence>
<feature type="domain" description="ABC transmembrane type-1" evidence="9">
    <location>
        <begin position="1"/>
        <end position="80"/>
    </location>
</feature>
<feature type="transmembrane region" description="Helical" evidence="8">
    <location>
        <begin position="54"/>
        <end position="74"/>
    </location>
</feature>
<dbReference type="OrthoDB" id="6500128at2759"/>
<evidence type="ECO:0000256" key="5">
    <source>
        <dbReference type="ARBA" id="ARBA00022989"/>
    </source>
</evidence>
<evidence type="ECO:0000256" key="2">
    <source>
        <dbReference type="ARBA" id="ARBA00007577"/>
    </source>
</evidence>
<comment type="subcellular location">
    <subcellularLocation>
        <location evidence="1">Membrane</location>
        <topology evidence="1">Multi-pass membrane protein</topology>
    </subcellularLocation>
</comment>
<gene>
    <name evidence="10" type="ORF">OESDEN_00817</name>
</gene>
<dbReference type="InterPro" id="IPR039421">
    <property type="entry name" value="Type_1_exporter"/>
</dbReference>
<dbReference type="EMBL" id="KN549237">
    <property type="protein sequence ID" value="KHJ99184.1"/>
    <property type="molecule type" value="Genomic_DNA"/>
</dbReference>
<keyword evidence="3" id="KW-0813">Transport</keyword>
<proteinExistence type="inferred from homology"/>
<dbReference type="InterPro" id="IPR011527">
    <property type="entry name" value="ABC1_TM_dom"/>
</dbReference>
<comment type="similarity">
    <text evidence="2">Belongs to the ABC transporter superfamily. ABCB family. Multidrug resistance exporter (TC 3.A.1.201) subfamily.</text>
</comment>
<evidence type="ECO:0000256" key="7">
    <source>
        <dbReference type="ARBA" id="ARBA00023136"/>
    </source>
</evidence>
<accession>A0A0B1TPM8</accession>
<dbReference type="PROSITE" id="PS50929">
    <property type="entry name" value="ABC_TM1F"/>
    <property type="match status" value="1"/>
</dbReference>
<dbReference type="PANTHER" id="PTHR43394:SF17">
    <property type="entry name" value="MITOCHONDRIAL POTASSIUM CHANNEL ATP-BINDING SUBUNIT"/>
    <property type="match status" value="1"/>
</dbReference>
<dbReference type="Proteomes" id="UP000053660">
    <property type="component" value="Unassembled WGS sequence"/>
</dbReference>
<dbReference type="Gene3D" id="1.20.1560.10">
    <property type="entry name" value="ABC transporter type 1, transmembrane domain"/>
    <property type="match status" value="1"/>
</dbReference>
<keyword evidence="4 8" id="KW-0812">Transmembrane</keyword>